<dbReference type="CDD" id="cd20303">
    <property type="entry name" value="cupin_ChrR_1"/>
    <property type="match status" value="2"/>
</dbReference>
<evidence type="ECO:0000313" key="2">
    <source>
        <dbReference type="EMBL" id="RZF21694.1"/>
    </source>
</evidence>
<sequence>MKENYNLDFSKNLAINTSEMDWVKSPSPNVLRKPLEREAKESGHTTSVVQYLPNSKFSEHSHPLGEEIFVLEGVFSDEHGDYPAGTYIRNPPGSSHSPFSREGCIIFVKLNQFSPEDKKRIVVDTKTTQWHPGHGNLEVMPLHRFGTESVALVKWPEGERFISHTHFGGEEIFVLSGEFRDEHGVYPKGTWLRSRHLSNHHPWVEKETIIFVKTGHLI</sequence>
<dbReference type="Gene3D" id="2.60.120.10">
    <property type="entry name" value="Jelly Rolls"/>
    <property type="match status" value="1"/>
</dbReference>
<feature type="domain" description="ChrR-like cupin" evidence="1">
    <location>
        <begin position="12"/>
        <end position="113"/>
    </location>
</feature>
<evidence type="ECO:0000313" key="3">
    <source>
        <dbReference type="Proteomes" id="UP000443582"/>
    </source>
</evidence>
<dbReference type="InterPro" id="IPR011051">
    <property type="entry name" value="RmlC_Cupin_sf"/>
</dbReference>
<dbReference type="EMBL" id="QDKL01000002">
    <property type="protein sequence ID" value="RZF21694.1"/>
    <property type="molecule type" value="Genomic_DNA"/>
</dbReference>
<protein>
    <submittedName>
        <fullName evidence="2">Cupin</fullName>
    </submittedName>
</protein>
<comment type="caution">
    <text evidence="2">The sequence shown here is derived from an EMBL/GenBank/DDBJ whole genome shotgun (WGS) entry which is preliminary data.</text>
</comment>
<keyword evidence="3" id="KW-1185">Reference proteome</keyword>
<dbReference type="InterPro" id="IPR025979">
    <property type="entry name" value="ChrR-like_cupin_dom"/>
</dbReference>
<name>A0ABY0IGP6_9BACT</name>
<feature type="domain" description="ChrR-like cupin" evidence="1">
    <location>
        <begin position="119"/>
        <end position="217"/>
    </location>
</feature>
<reference evidence="3" key="1">
    <citation type="journal article" date="2019" name="Int. J. Syst. Evol. Microbiol.">
        <title>Halobacteriovorax valvorus sp. nov., a novel prokaryotic predator isolated from coastal seawater of China.</title>
        <authorList>
            <person name="Chen M.-X."/>
        </authorList>
    </citation>
    <scope>NUCLEOTIDE SEQUENCE [LARGE SCALE GENOMIC DNA]</scope>
    <source>
        <strain evidence="3">BL9</strain>
    </source>
</reference>
<dbReference type="Pfam" id="PF12973">
    <property type="entry name" value="Cupin_7"/>
    <property type="match status" value="2"/>
</dbReference>
<dbReference type="InterPro" id="IPR014710">
    <property type="entry name" value="RmlC-like_jellyroll"/>
</dbReference>
<gene>
    <name evidence="2" type="ORF">DAY19_08375</name>
</gene>
<accession>A0ABY0IGP6</accession>
<organism evidence="2 3">
    <name type="scientific">Halobacteriovorax vibrionivorans</name>
    <dbReference type="NCBI Taxonomy" id="2152716"/>
    <lineage>
        <taxon>Bacteria</taxon>
        <taxon>Pseudomonadati</taxon>
        <taxon>Bdellovibrionota</taxon>
        <taxon>Bacteriovoracia</taxon>
        <taxon>Bacteriovoracales</taxon>
        <taxon>Halobacteriovoraceae</taxon>
        <taxon>Halobacteriovorax</taxon>
    </lineage>
</organism>
<dbReference type="RefSeq" id="WP_115361333.1">
    <property type="nucleotide sequence ID" value="NZ_QDKL01000002.1"/>
</dbReference>
<dbReference type="Proteomes" id="UP000443582">
    <property type="component" value="Unassembled WGS sequence"/>
</dbReference>
<dbReference type="SUPFAM" id="SSF51182">
    <property type="entry name" value="RmlC-like cupins"/>
    <property type="match status" value="2"/>
</dbReference>
<evidence type="ECO:0000259" key="1">
    <source>
        <dbReference type="Pfam" id="PF12973"/>
    </source>
</evidence>
<proteinExistence type="predicted"/>